<evidence type="ECO:0000256" key="11">
    <source>
        <dbReference type="PIRSR" id="PIRSR000495-1"/>
    </source>
</evidence>
<evidence type="ECO:0000259" key="12">
    <source>
        <dbReference type="Pfam" id="PF00117"/>
    </source>
</evidence>
<keyword evidence="4 10" id="KW-0378">Hydrolase</keyword>
<evidence type="ECO:0000256" key="2">
    <source>
        <dbReference type="ARBA" id="ARBA00011152"/>
    </source>
</evidence>
<evidence type="ECO:0000256" key="7">
    <source>
        <dbReference type="ARBA" id="ARBA00023239"/>
    </source>
</evidence>
<keyword evidence="14" id="KW-1185">Reference proteome</keyword>
<keyword evidence="5 10" id="KW-0315">Glutamine amidotransferase</keyword>
<dbReference type="GO" id="GO:0005737">
    <property type="term" value="C:cytoplasm"/>
    <property type="evidence" value="ECO:0007669"/>
    <property type="project" value="UniProtKB-SubCell"/>
</dbReference>
<comment type="catalytic activity">
    <reaction evidence="9 10">
        <text>L-glutamine + H2O = L-glutamate + NH4(+)</text>
        <dbReference type="Rhea" id="RHEA:15889"/>
        <dbReference type="ChEBI" id="CHEBI:15377"/>
        <dbReference type="ChEBI" id="CHEBI:28938"/>
        <dbReference type="ChEBI" id="CHEBI:29985"/>
        <dbReference type="ChEBI" id="CHEBI:58359"/>
        <dbReference type="EC" id="3.5.1.2"/>
    </reaction>
</comment>
<feature type="active site" evidence="10 11">
    <location>
        <position position="180"/>
    </location>
</feature>
<evidence type="ECO:0000256" key="4">
    <source>
        <dbReference type="ARBA" id="ARBA00022801"/>
    </source>
</evidence>
<dbReference type="PANTHER" id="PTHR42701:SF1">
    <property type="entry name" value="IMIDAZOLE GLYCEROL PHOSPHATE SYNTHASE SUBUNIT HISH"/>
    <property type="match status" value="1"/>
</dbReference>
<dbReference type="PIRSF" id="PIRSF000495">
    <property type="entry name" value="Amidotransf_hisH"/>
    <property type="match status" value="1"/>
</dbReference>
<dbReference type="OrthoDB" id="9807137at2"/>
<evidence type="ECO:0000313" key="13">
    <source>
        <dbReference type="EMBL" id="PZE21589.1"/>
    </source>
</evidence>
<keyword evidence="7 10" id="KW-0456">Lyase</keyword>
<evidence type="ECO:0000256" key="8">
    <source>
        <dbReference type="ARBA" id="ARBA00047838"/>
    </source>
</evidence>
<feature type="domain" description="Glutamine amidotransferase" evidence="12">
    <location>
        <begin position="4"/>
        <end position="195"/>
    </location>
</feature>
<evidence type="ECO:0000256" key="3">
    <source>
        <dbReference type="ARBA" id="ARBA00022605"/>
    </source>
</evidence>
<feature type="active site" evidence="10 11">
    <location>
        <position position="182"/>
    </location>
</feature>
<dbReference type="GO" id="GO:0004359">
    <property type="term" value="F:glutaminase activity"/>
    <property type="evidence" value="ECO:0007669"/>
    <property type="project" value="UniProtKB-EC"/>
</dbReference>
<dbReference type="InterPro" id="IPR017926">
    <property type="entry name" value="GATASE"/>
</dbReference>
<dbReference type="Proteomes" id="UP000214746">
    <property type="component" value="Unassembled WGS sequence"/>
</dbReference>
<dbReference type="GO" id="GO:0016829">
    <property type="term" value="F:lyase activity"/>
    <property type="evidence" value="ECO:0007669"/>
    <property type="project" value="UniProtKB-KW"/>
</dbReference>
<comment type="function">
    <text evidence="10">IGPS catalyzes the conversion of PRFAR and glutamine to IGP, AICAR and glutamate. The HisH subunit catalyzes the hydrolysis of glutamine to glutamate and ammonia as part of the synthesis of IGP and AICAR. The resulting ammonia molecule is channeled to the active site of HisF.</text>
</comment>
<evidence type="ECO:0000256" key="10">
    <source>
        <dbReference type="HAMAP-Rule" id="MF_00278"/>
    </source>
</evidence>
<dbReference type="EC" id="3.5.1.2" evidence="10"/>
<evidence type="ECO:0000313" key="14">
    <source>
        <dbReference type="Proteomes" id="UP000214746"/>
    </source>
</evidence>
<feature type="active site" description="Nucleophile" evidence="10 11">
    <location>
        <position position="79"/>
    </location>
</feature>
<dbReference type="Gene3D" id="3.40.50.880">
    <property type="match status" value="1"/>
</dbReference>
<gene>
    <name evidence="10 13" type="primary">hisH</name>
    <name evidence="13" type="ORF">CBW46_003930</name>
</gene>
<dbReference type="EC" id="4.3.2.10" evidence="10"/>
<organism evidence="13 14">
    <name type="scientific">Paenibacillus xerothermodurans</name>
    <dbReference type="NCBI Taxonomy" id="1977292"/>
    <lineage>
        <taxon>Bacteria</taxon>
        <taxon>Bacillati</taxon>
        <taxon>Bacillota</taxon>
        <taxon>Bacilli</taxon>
        <taxon>Bacillales</taxon>
        <taxon>Paenibacillaceae</taxon>
        <taxon>Paenibacillus</taxon>
    </lineage>
</organism>
<dbReference type="CDD" id="cd01748">
    <property type="entry name" value="GATase1_IGP_Synthase"/>
    <property type="match status" value="1"/>
</dbReference>
<dbReference type="PROSITE" id="PS51273">
    <property type="entry name" value="GATASE_TYPE_1"/>
    <property type="match status" value="1"/>
</dbReference>
<evidence type="ECO:0000256" key="5">
    <source>
        <dbReference type="ARBA" id="ARBA00022962"/>
    </source>
</evidence>
<keyword evidence="6 10" id="KW-0368">Histidine biosynthesis</keyword>
<dbReference type="SUPFAM" id="SSF52317">
    <property type="entry name" value="Class I glutamine amidotransferase-like"/>
    <property type="match status" value="1"/>
</dbReference>
<comment type="subunit">
    <text evidence="2 10">Heterodimer of HisH and HisF.</text>
</comment>
<dbReference type="GO" id="GO:0000105">
    <property type="term" value="P:L-histidine biosynthetic process"/>
    <property type="evidence" value="ECO:0007669"/>
    <property type="project" value="UniProtKB-UniRule"/>
</dbReference>
<keyword evidence="10" id="KW-0963">Cytoplasm</keyword>
<reference evidence="13" key="1">
    <citation type="submission" date="2018-06" db="EMBL/GenBank/DDBJ databases">
        <title>Paenibacillus xerothermodurans sp. nov. an extremely dry heat resistant spore forming bacterium isolated from the soil of Cape Canaveral, Florida.</title>
        <authorList>
            <person name="Seuylemezian A."/>
            <person name="Kaur N."/>
            <person name="Patil P."/>
            <person name="Patil P."/>
            <person name="Mayilraj S."/>
            <person name="Vaishampayan P."/>
        </authorList>
    </citation>
    <scope>NUCLEOTIDE SEQUENCE [LARGE SCALE GENOMIC DNA]</scope>
    <source>
        <strain evidence="13">ATCC 27380</strain>
    </source>
</reference>
<evidence type="ECO:0000256" key="6">
    <source>
        <dbReference type="ARBA" id="ARBA00023102"/>
    </source>
</evidence>
<name>A0A2W1NAA7_PAEXE</name>
<comment type="pathway">
    <text evidence="1 10">Amino-acid biosynthesis; L-histidine biosynthesis; L-histidine from 5-phospho-alpha-D-ribose 1-diphosphate: step 5/9.</text>
</comment>
<dbReference type="AlphaFoldDB" id="A0A2W1NAA7"/>
<dbReference type="HAMAP" id="MF_00278">
    <property type="entry name" value="HisH"/>
    <property type="match status" value="1"/>
</dbReference>
<comment type="catalytic activity">
    <reaction evidence="8 10">
        <text>5-[(5-phospho-1-deoxy-D-ribulos-1-ylimino)methylamino]-1-(5-phospho-beta-D-ribosyl)imidazole-4-carboxamide + L-glutamine = D-erythro-1-(imidazol-4-yl)glycerol 3-phosphate + 5-amino-1-(5-phospho-beta-D-ribosyl)imidazole-4-carboxamide + L-glutamate + H(+)</text>
        <dbReference type="Rhea" id="RHEA:24793"/>
        <dbReference type="ChEBI" id="CHEBI:15378"/>
        <dbReference type="ChEBI" id="CHEBI:29985"/>
        <dbReference type="ChEBI" id="CHEBI:58278"/>
        <dbReference type="ChEBI" id="CHEBI:58359"/>
        <dbReference type="ChEBI" id="CHEBI:58475"/>
        <dbReference type="ChEBI" id="CHEBI:58525"/>
        <dbReference type="EC" id="4.3.2.10"/>
    </reaction>
</comment>
<dbReference type="RefSeq" id="WP_089198731.1">
    <property type="nucleotide sequence ID" value="NZ_NHRJ02000002.1"/>
</dbReference>
<sequence length="199" mass="21936">MIGIIDYGAGNLHSVVKAVNRFGVKTKIISELSEFIGIDKIIFPGVGNAKKTMELLNNIGFSISIKDYINSKVPFLGICLGMQLLLDYSDEGDTGCLGVIKGNVSPFNQNLKVPHMGWNQVKQAVTHPVFRGIPDNSDFYFIHCFYVTTQETSQAVGYTQYGREFASVIAKENVIGVQFHPEKSGEIGIALLENYCVHL</sequence>
<proteinExistence type="inferred from homology"/>
<dbReference type="PANTHER" id="PTHR42701">
    <property type="entry name" value="IMIDAZOLE GLYCEROL PHOSPHATE SYNTHASE SUBUNIT HISH"/>
    <property type="match status" value="1"/>
</dbReference>
<keyword evidence="3 10" id="KW-0028">Amino-acid biosynthesis</keyword>
<comment type="subcellular location">
    <subcellularLocation>
        <location evidence="10">Cytoplasm</location>
    </subcellularLocation>
</comment>
<evidence type="ECO:0000256" key="1">
    <source>
        <dbReference type="ARBA" id="ARBA00005091"/>
    </source>
</evidence>
<protein>
    <recommendedName>
        <fullName evidence="10">Imidazole glycerol phosphate synthase subunit HisH</fullName>
        <ecNumber evidence="10">4.3.2.10</ecNumber>
    </recommendedName>
    <alternativeName>
        <fullName evidence="10">IGP synthase glutaminase subunit</fullName>
        <ecNumber evidence="10">3.5.1.2</ecNumber>
    </alternativeName>
    <alternativeName>
        <fullName evidence="10">IGP synthase subunit HisH</fullName>
    </alternativeName>
    <alternativeName>
        <fullName evidence="10">ImGP synthase subunit HisH</fullName>
        <shortName evidence="10">IGPS subunit HisH</shortName>
    </alternativeName>
</protein>
<dbReference type="Pfam" id="PF00117">
    <property type="entry name" value="GATase"/>
    <property type="match status" value="1"/>
</dbReference>
<dbReference type="GO" id="GO:0000107">
    <property type="term" value="F:imidazoleglycerol-phosphate synthase activity"/>
    <property type="evidence" value="ECO:0007669"/>
    <property type="project" value="UniProtKB-UniRule"/>
</dbReference>
<comment type="caution">
    <text evidence="13">The sequence shown here is derived from an EMBL/GenBank/DDBJ whole genome shotgun (WGS) entry which is preliminary data.</text>
</comment>
<dbReference type="UniPathway" id="UPA00031">
    <property type="reaction ID" value="UER00010"/>
</dbReference>
<dbReference type="InterPro" id="IPR010139">
    <property type="entry name" value="Imidazole-glycPsynth_HisH"/>
</dbReference>
<dbReference type="EMBL" id="NHRJ02000002">
    <property type="protein sequence ID" value="PZE21589.1"/>
    <property type="molecule type" value="Genomic_DNA"/>
</dbReference>
<dbReference type="InterPro" id="IPR029062">
    <property type="entry name" value="Class_I_gatase-like"/>
</dbReference>
<evidence type="ECO:0000256" key="9">
    <source>
        <dbReference type="ARBA" id="ARBA00049534"/>
    </source>
</evidence>
<accession>A0A2W1NAA7</accession>
<dbReference type="NCBIfam" id="TIGR01855">
    <property type="entry name" value="IMP_synth_hisH"/>
    <property type="match status" value="1"/>
</dbReference>